<feature type="region of interest" description="Disordered" evidence="1">
    <location>
        <begin position="526"/>
        <end position="545"/>
    </location>
</feature>
<proteinExistence type="predicted"/>
<evidence type="ECO:0000313" key="2">
    <source>
        <dbReference type="EMBL" id="CAI2387835.1"/>
    </source>
</evidence>
<dbReference type="AlphaFoldDB" id="A0AAD1YBN8"/>
<reference evidence="2" key="1">
    <citation type="submission" date="2023-07" db="EMBL/GenBank/DDBJ databases">
        <authorList>
            <consortium name="AG Swart"/>
            <person name="Singh M."/>
            <person name="Singh A."/>
            <person name="Seah K."/>
            <person name="Emmerich C."/>
        </authorList>
    </citation>
    <scope>NUCLEOTIDE SEQUENCE</scope>
    <source>
        <strain evidence="2">DP1</strain>
    </source>
</reference>
<gene>
    <name evidence="2" type="ORF">ECRASSUSDP1_LOCUS29469</name>
</gene>
<keyword evidence="3" id="KW-1185">Reference proteome</keyword>
<dbReference type="EMBL" id="CAMPGE010030318">
    <property type="protein sequence ID" value="CAI2387835.1"/>
    <property type="molecule type" value="Genomic_DNA"/>
</dbReference>
<protein>
    <submittedName>
        <fullName evidence="2">Uncharacterized protein</fullName>
    </submittedName>
</protein>
<organism evidence="2 3">
    <name type="scientific">Euplotes crassus</name>
    <dbReference type="NCBI Taxonomy" id="5936"/>
    <lineage>
        <taxon>Eukaryota</taxon>
        <taxon>Sar</taxon>
        <taxon>Alveolata</taxon>
        <taxon>Ciliophora</taxon>
        <taxon>Intramacronucleata</taxon>
        <taxon>Spirotrichea</taxon>
        <taxon>Hypotrichia</taxon>
        <taxon>Euplotida</taxon>
        <taxon>Euplotidae</taxon>
        <taxon>Moneuplotes</taxon>
    </lineage>
</organism>
<comment type="caution">
    <text evidence="2">The sequence shown here is derived from an EMBL/GenBank/DDBJ whole genome shotgun (WGS) entry which is preliminary data.</text>
</comment>
<evidence type="ECO:0000256" key="1">
    <source>
        <dbReference type="SAM" id="MobiDB-lite"/>
    </source>
</evidence>
<accession>A0AAD1YBN8</accession>
<dbReference type="Proteomes" id="UP001295684">
    <property type="component" value="Unassembled WGS sequence"/>
</dbReference>
<evidence type="ECO:0000313" key="3">
    <source>
        <dbReference type="Proteomes" id="UP001295684"/>
    </source>
</evidence>
<sequence>MENRERIHKKFQTPTLQDEGGKEEKVDLISDLIKFVAELNDKRYEGDTILTTFKRVMSSTFIDRYEYDKAMDNAFTKHSFDPFQRTLDRINSTVDTLDVKMNKIEVLFDDLQKDVRNLQFEVTRKSEKTELKELKDHVAKLPRVEEIKTIRARLSKTASLEDFYDVKSRITVVNEKMDSFMTKEYLNKTFFNLKKDLDIKILQFISKKDVLEIIDRMTLKLKNHMKIMDAEVKKIPNLFHNIENLKGHLRNTVLSKDFMEEKLKIDEFVEETKTNCLLRPHLDSHKAEIHTFVQKCNDTLIGYQKDNEQAKKILRGFDEVLLEKASKFSINDLQSKLQQLANKEEMNDLKQYFNFKFEETRVIIDKLKDIVDENQNDVVGIIGKETESIQKDLKDKIKEYLLSKTISPEEVRTLLVNKADKNEIVEVKTLKADKAEIENGEEKYKLFSKQLQHLAVLVIELAKIANLDLDMNSPLLGNAKYLLKQSCKVFEWIKCYPHFSIKDQNFLDKGTYDPSETFAPIATNRTQKSIGNSPKGNDRLSTFRSGSEQRYEDRNLFGMVDHPVIKAKRQMVRRQKRKNSKEFLNLSQLKLNLGQTVCSKRSESVNSRKIPSINIKEPTKKFNLKKLSESAGESQQEILKSFSHLKRSLKNELGI</sequence>
<name>A0AAD1YBN8_EUPCR</name>